<dbReference type="VEuPathDB" id="TriTrypDB:C3747_967g13"/>
<dbReference type="EMBL" id="PRFC01000967">
    <property type="protein sequence ID" value="PWU83127.1"/>
    <property type="molecule type" value="Genomic_DNA"/>
</dbReference>
<feature type="compositionally biased region" description="Polar residues" evidence="1">
    <location>
        <begin position="37"/>
        <end position="49"/>
    </location>
</feature>
<name>A0A2V2UFZ7_TRYCR</name>
<dbReference type="GO" id="GO:1990904">
    <property type="term" value="C:ribonucleoprotein complex"/>
    <property type="evidence" value="ECO:0007669"/>
    <property type="project" value="UniProtKB-KW"/>
</dbReference>
<feature type="compositionally biased region" description="Basic and acidic residues" evidence="1">
    <location>
        <begin position="52"/>
        <end position="65"/>
    </location>
</feature>
<feature type="region of interest" description="Disordered" evidence="1">
    <location>
        <begin position="103"/>
        <end position="128"/>
    </location>
</feature>
<evidence type="ECO:0000313" key="3">
    <source>
        <dbReference type="Proteomes" id="UP000246078"/>
    </source>
</evidence>
<dbReference type="Proteomes" id="UP000246078">
    <property type="component" value="Unassembled WGS sequence"/>
</dbReference>
<feature type="region of interest" description="Disordered" evidence="1">
    <location>
        <begin position="31"/>
        <end position="91"/>
    </location>
</feature>
<keyword evidence="2" id="KW-0687">Ribonucleoprotein</keyword>
<evidence type="ECO:0000256" key="1">
    <source>
        <dbReference type="SAM" id="MobiDB-lite"/>
    </source>
</evidence>
<accession>A0A2V2UFZ7</accession>
<reference evidence="2 3" key="1">
    <citation type="journal article" date="2018" name="Microb. Genom.">
        <title>Expanding an expanded genome: long-read sequencing of Trypanosoma cruzi.</title>
        <authorList>
            <person name="Berna L."/>
            <person name="Rodriguez M."/>
            <person name="Chiribao M.L."/>
            <person name="Parodi-Talice A."/>
            <person name="Pita S."/>
            <person name="Rijo G."/>
            <person name="Alvarez-Valin F."/>
            <person name="Robello C."/>
        </authorList>
    </citation>
    <scope>NUCLEOTIDE SEQUENCE [LARGE SCALE GENOMIC DNA]</scope>
    <source>
        <strain evidence="2 3">TCC</strain>
    </source>
</reference>
<protein>
    <submittedName>
        <fullName evidence="2">Putative U3 small nuclear ribonucleoprotein (SnRNP)</fullName>
    </submittedName>
</protein>
<dbReference type="AlphaFoldDB" id="A0A2V2UFZ7"/>
<evidence type="ECO:0000313" key="2">
    <source>
        <dbReference type="EMBL" id="PWU83127.1"/>
    </source>
</evidence>
<comment type="caution">
    <text evidence="2">The sequence shown here is derived from an EMBL/GenBank/DDBJ whole genome shotgun (WGS) entry which is preliminary data.</text>
</comment>
<proteinExistence type="predicted"/>
<gene>
    <name evidence="2" type="ORF">C3747_967g13</name>
</gene>
<organism evidence="2 3">
    <name type="scientific">Trypanosoma cruzi</name>
    <dbReference type="NCBI Taxonomy" id="5693"/>
    <lineage>
        <taxon>Eukaryota</taxon>
        <taxon>Discoba</taxon>
        <taxon>Euglenozoa</taxon>
        <taxon>Kinetoplastea</taxon>
        <taxon>Metakinetoplastina</taxon>
        <taxon>Trypanosomatida</taxon>
        <taxon>Trypanosomatidae</taxon>
        <taxon>Trypanosoma</taxon>
        <taxon>Schizotrypanum</taxon>
    </lineage>
</organism>
<sequence>MRRSVIRLRKEFLERKQNERVHEAIHARKEQFREAVSNATPLPGTSPQGRVSPEEVRGAGRRPDEDTADQCGRRVRQRGCGRPARSRHDVTRAVTEAAGVCEGDSAGHSQRCSYEPRQPQRPSAHGCGAAGGSTPMLLCCRSRKASPIASPFRTCH</sequence>